<dbReference type="InterPro" id="IPR007497">
    <property type="entry name" value="SIMPL/DUF541"/>
</dbReference>
<dbReference type="AlphaFoldDB" id="A0A5R8Y1V8"/>
<evidence type="ECO:0000313" key="1">
    <source>
        <dbReference type="EMBL" id="TLP39262.1"/>
    </source>
</evidence>
<dbReference type="EMBL" id="VANU01000002">
    <property type="protein sequence ID" value="TLP39262.1"/>
    <property type="molecule type" value="Genomic_DNA"/>
</dbReference>
<dbReference type="OrthoDB" id="5348452at2"/>
<dbReference type="Proteomes" id="UP000308901">
    <property type="component" value="Unassembled WGS sequence"/>
</dbReference>
<protein>
    <recommendedName>
        <fullName evidence="3">SIMPL domain-containing protein</fullName>
    </recommendedName>
</protein>
<name>A0A5R8Y1V8_9BACT</name>
<proteinExistence type="predicted"/>
<organism evidence="1 2">
    <name type="scientific">Arcobacter arenosus</name>
    <dbReference type="NCBI Taxonomy" id="2576037"/>
    <lineage>
        <taxon>Bacteria</taxon>
        <taxon>Pseudomonadati</taxon>
        <taxon>Campylobacterota</taxon>
        <taxon>Epsilonproteobacteria</taxon>
        <taxon>Campylobacterales</taxon>
        <taxon>Arcobacteraceae</taxon>
        <taxon>Arcobacter</taxon>
    </lineage>
</organism>
<evidence type="ECO:0008006" key="3">
    <source>
        <dbReference type="Google" id="ProtNLM"/>
    </source>
</evidence>
<evidence type="ECO:0000313" key="2">
    <source>
        <dbReference type="Proteomes" id="UP000308901"/>
    </source>
</evidence>
<gene>
    <name evidence="1" type="ORF">FDK22_05155</name>
</gene>
<dbReference type="RefSeq" id="WP_138151845.1">
    <property type="nucleotide sequence ID" value="NZ_CBDDKQ010000002.1"/>
</dbReference>
<accession>A0A5R8Y1V8</accession>
<keyword evidence="2" id="KW-1185">Reference proteome</keyword>
<dbReference type="Pfam" id="PF04402">
    <property type="entry name" value="SIMPL"/>
    <property type="match status" value="1"/>
</dbReference>
<sequence length="222" mass="26353">MKLLSLLVIPIFLFSFELKFEKKFKHELPHDTLTTNIRITIDDDKQNRLEERLNKFNEKIKQYDKVEKKFISFSVRPKYRHAMNTPKVSGYIGELRYKVNSYKAQYMDEFISELTKLKRNRDTEISLTNLAWSVPEDTYNVTFDLLRLEAINWGINYTNNITNDLNKKCTLKSIEIDKENQLMSIDTGKIYSTSNIKDKRIPIPDTKQENIVIFANYKMECE</sequence>
<comment type="caution">
    <text evidence="1">The sequence shown here is derived from an EMBL/GenBank/DDBJ whole genome shotgun (WGS) entry which is preliminary data.</text>
</comment>
<reference evidence="1 2" key="1">
    <citation type="submission" date="2019-05" db="EMBL/GenBank/DDBJ databases">
        <title>Arcobacter sp. nov., isolated from sea sediment.</title>
        <authorList>
            <person name="Kim W."/>
        </authorList>
    </citation>
    <scope>NUCLEOTIDE SEQUENCE [LARGE SCALE GENOMIC DNA]</scope>
    <source>
        <strain evidence="1 2">CAU 1517</strain>
    </source>
</reference>